<feature type="compositionally biased region" description="Pro residues" evidence="7">
    <location>
        <begin position="45"/>
        <end position="57"/>
    </location>
</feature>
<feature type="region of interest" description="Disordered" evidence="7">
    <location>
        <begin position="1"/>
        <end position="59"/>
    </location>
</feature>
<dbReference type="InterPro" id="IPR026591">
    <property type="entry name" value="Sirtuin_cat_small_dom_sf"/>
</dbReference>
<comment type="caution">
    <text evidence="9">The sequence shown here is derived from an EMBL/GenBank/DDBJ whole genome shotgun (WGS) entry which is preliminary data.</text>
</comment>
<evidence type="ECO:0000256" key="6">
    <source>
        <dbReference type="PROSITE-ProRule" id="PRU00236"/>
    </source>
</evidence>
<comment type="subcellular location">
    <subcellularLocation>
        <location evidence="5">Cytoplasm</location>
    </subcellularLocation>
</comment>
<feature type="compositionally biased region" description="Polar residues" evidence="7">
    <location>
        <begin position="11"/>
        <end position="26"/>
    </location>
</feature>
<dbReference type="EC" id="2.3.1.286" evidence="5"/>
<dbReference type="Pfam" id="PF02146">
    <property type="entry name" value="SIR2"/>
    <property type="match status" value="1"/>
</dbReference>
<evidence type="ECO:0000313" key="10">
    <source>
        <dbReference type="Proteomes" id="UP000316659"/>
    </source>
</evidence>
<dbReference type="PANTHER" id="PTHR11085">
    <property type="entry name" value="NAD-DEPENDENT PROTEIN DEACYLASE SIRTUIN-5, MITOCHONDRIAL-RELATED"/>
    <property type="match status" value="1"/>
</dbReference>
<gene>
    <name evidence="5 9" type="primary">cobB</name>
    <name evidence="9" type="ORF">CCE02nite_14810</name>
</gene>
<feature type="binding site" evidence="5 6">
    <location>
        <position position="180"/>
    </location>
    <ligand>
        <name>Zn(2+)</name>
        <dbReference type="ChEBI" id="CHEBI:29105"/>
    </ligand>
</feature>
<dbReference type="EMBL" id="BJNZ01000007">
    <property type="protein sequence ID" value="GED09482.1"/>
    <property type="molecule type" value="Genomic_DNA"/>
</dbReference>
<dbReference type="InterPro" id="IPR026587">
    <property type="entry name" value="Sirtuin_class_II"/>
</dbReference>
<dbReference type="GO" id="GO:0008270">
    <property type="term" value="F:zinc ion binding"/>
    <property type="evidence" value="ECO:0007669"/>
    <property type="project" value="UniProtKB-UniRule"/>
</dbReference>
<evidence type="ECO:0000256" key="3">
    <source>
        <dbReference type="ARBA" id="ARBA00022833"/>
    </source>
</evidence>
<keyword evidence="3 5" id="KW-0862">Zinc</keyword>
<dbReference type="GO" id="GO:0017136">
    <property type="term" value="F:histone deacetylase activity, NAD-dependent"/>
    <property type="evidence" value="ECO:0007669"/>
    <property type="project" value="TreeGrafter"/>
</dbReference>
<keyword evidence="4 5" id="KW-0520">NAD</keyword>
<dbReference type="Proteomes" id="UP000316659">
    <property type="component" value="Unassembled WGS sequence"/>
</dbReference>
<evidence type="ECO:0000256" key="7">
    <source>
        <dbReference type="SAM" id="MobiDB-lite"/>
    </source>
</evidence>
<feature type="binding site" evidence="5">
    <location>
        <begin position="300"/>
        <end position="302"/>
    </location>
    <ligand>
        <name>NAD(+)</name>
        <dbReference type="ChEBI" id="CHEBI:57540"/>
    </ligand>
</feature>
<comment type="cofactor">
    <cofactor evidence="5">
        <name>Zn(2+)</name>
        <dbReference type="ChEBI" id="CHEBI:29105"/>
    </cofactor>
    <text evidence="5">Binds 1 zinc ion per subunit.</text>
</comment>
<dbReference type="NCBIfam" id="NF003738">
    <property type="entry name" value="PRK05333.1"/>
    <property type="match status" value="1"/>
</dbReference>
<evidence type="ECO:0000259" key="8">
    <source>
        <dbReference type="PROSITE" id="PS50305"/>
    </source>
</evidence>
<dbReference type="InterPro" id="IPR050134">
    <property type="entry name" value="NAD-dep_sirtuin_deacylases"/>
</dbReference>
<dbReference type="HAMAP" id="MF_01967">
    <property type="entry name" value="Sirtuin_ClassII"/>
    <property type="match status" value="1"/>
</dbReference>
<evidence type="ECO:0000256" key="4">
    <source>
        <dbReference type="ARBA" id="ARBA00023027"/>
    </source>
</evidence>
<dbReference type="InterPro" id="IPR029035">
    <property type="entry name" value="DHS-like_NAD/FAD-binding_dom"/>
</dbReference>
<comment type="function">
    <text evidence="5">NAD-dependent protein deacetylase which modulates the activities of several enzymes which are inactive in their acetylated form.</text>
</comment>
<sequence>MPTNPTPPRSTDPSTASPAHVATSSADLPPSTVPTLTSRLAWRPSQPPPSGTEPEPPLGTAEDAVRLLRGLRVTALTGAGLSTDSGIPDYRGPDSPPRNPMTYQQFVQDEAFRRHYWARNHVGWQHVHRTQPNAGHRALARLEDAGILVGLITQNVDLLHEDAGSRNVIDLHGRYDRVICLQCGRVISREHLADRLTALNPGFIESIGDVADVEIAPDADAVIEQTSHFRPAPCEFCGGVLKPEIVYFGENVPRERVDRAYAMVDEGDALLVAGSSLTVMSGLRFVRHAAKAGKPVVIVNRGWTRGDPLATLKVDAGTTETLTTLADSLPH</sequence>
<keyword evidence="2 5" id="KW-0479">Metal-binding</keyword>
<dbReference type="SUPFAM" id="SSF52467">
    <property type="entry name" value="DHS-like NAD/FAD-binding domain"/>
    <property type="match status" value="1"/>
</dbReference>
<dbReference type="InterPro" id="IPR026590">
    <property type="entry name" value="Ssirtuin_cat_dom"/>
</dbReference>
<feature type="binding site" evidence="5">
    <location>
        <begin position="274"/>
        <end position="276"/>
    </location>
    <ligand>
        <name>NAD(+)</name>
        <dbReference type="ChEBI" id="CHEBI:57540"/>
    </ligand>
</feature>
<reference evidence="9 10" key="1">
    <citation type="submission" date="2019-06" db="EMBL/GenBank/DDBJ databases">
        <title>Whole genome shotgun sequence of Cellulosimicrobium cellulans NBRC 15516.</title>
        <authorList>
            <person name="Hosoyama A."/>
            <person name="Uohara A."/>
            <person name="Ohji S."/>
            <person name="Ichikawa N."/>
        </authorList>
    </citation>
    <scope>NUCLEOTIDE SEQUENCE [LARGE SCALE GENOMIC DNA]</scope>
    <source>
        <strain evidence="9 10">NBRC 15516</strain>
    </source>
</reference>
<dbReference type="InterPro" id="IPR003000">
    <property type="entry name" value="Sirtuin"/>
</dbReference>
<dbReference type="PANTHER" id="PTHR11085:SF10">
    <property type="entry name" value="NAD-DEPENDENT PROTEIN DEACYLASE SIRTUIN-5, MITOCHONDRIAL-RELATED"/>
    <property type="match status" value="1"/>
</dbReference>
<evidence type="ECO:0000256" key="2">
    <source>
        <dbReference type="ARBA" id="ARBA00022723"/>
    </source>
</evidence>
<dbReference type="Gene3D" id="3.30.1600.10">
    <property type="entry name" value="SIR2/SIRT2 'Small Domain"/>
    <property type="match status" value="1"/>
</dbReference>
<feature type="binding site" evidence="5">
    <location>
        <begin position="78"/>
        <end position="98"/>
    </location>
    <ligand>
        <name>NAD(+)</name>
        <dbReference type="ChEBI" id="CHEBI:57540"/>
    </ligand>
</feature>
<organism evidence="9 10">
    <name type="scientific">Cellulosimicrobium cellulans</name>
    <name type="common">Arthrobacter luteus</name>
    <dbReference type="NCBI Taxonomy" id="1710"/>
    <lineage>
        <taxon>Bacteria</taxon>
        <taxon>Bacillati</taxon>
        <taxon>Actinomycetota</taxon>
        <taxon>Actinomycetes</taxon>
        <taxon>Micrococcales</taxon>
        <taxon>Promicromonosporaceae</taxon>
        <taxon>Cellulosimicrobium</taxon>
    </lineage>
</organism>
<name>A0A4Y4DVQ0_CELCE</name>
<evidence type="ECO:0000256" key="5">
    <source>
        <dbReference type="HAMAP-Rule" id="MF_01967"/>
    </source>
</evidence>
<feature type="binding site" evidence="5 6">
    <location>
        <position position="237"/>
    </location>
    <ligand>
        <name>Zn(2+)</name>
        <dbReference type="ChEBI" id="CHEBI:29105"/>
    </ligand>
</feature>
<dbReference type="GO" id="GO:0005737">
    <property type="term" value="C:cytoplasm"/>
    <property type="evidence" value="ECO:0007669"/>
    <property type="project" value="UniProtKB-SubCell"/>
</dbReference>
<dbReference type="GO" id="GO:0070403">
    <property type="term" value="F:NAD+ binding"/>
    <property type="evidence" value="ECO:0007669"/>
    <property type="project" value="UniProtKB-UniRule"/>
</dbReference>
<dbReference type="Gene3D" id="3.40.50.1220">
    <property type="entry name" value="TPP-binding domain"/>
    <property type="match status" value="1"/>
</dbReference>
<dbReference type="AlphaFoldDB" id="A0A4Y4DVQ0"/>
<keyword evidence="1 5" id="KW-0808">Transferase</keyword>
<evidence type="ECO:0000256" key="1">
    <source>
        <dbReference type="ARBA" id="ARBA00022679"/>
    </source>
</evidence>
<accession>A0A4Y4DVQ0</accession>
<keyword evidence="5" id="KW-0963">Cytoplasm</keyword>
<feature type="binding site" evidence="5">
    <location>
        <position position="318"/>
    </location>
    <ligand>
        <name>NAD(+)</name>
        <dbReference type="ChEBI" id="CHEBI:57540"/>
    </ligand>
</feature>
<dbReference type="PROSITE" id="PS50305">
    <property type="entry name" value="SIRTUIN"/>
    <property type="match status" value="1"/>
</dbReference>
<comment type="catalytic activity">
    <reaction evidence="5">
        <text>N(6)-acetyl-L-lysyl-[protein] + NAD(+) + H2O = 2''-O-acetyl-ADP-D-ribose + nicotinamide + L-lysyl-[protein]</text>
        <dbReference type="Rhea" id="RHEA:43636"/>
        <dbReference type="Rhea" id="RHEA-COMP:9752"/>
        <dbReference type="Rhea" id="RHEA-COMP:10731"/>
        <dbReference type="ChEBI" id="CHEBI:15377"/>
        <dbReference type="ChEBI" id="CHEBI:17154"/>
        <dbReference type="ChEBI" id="CHEBI:29969"/>
        <dbReference type="ChEBI" id="CHEBI:57540"/>
        <dbReference type="ChEBI" id="CHEBI:61930"/>
        <dbReference type="ChEBI" id="CHEBI:83767"/>
        <dbReference type="EC" id="2.3.1.286"/>
    </reaction>
</comment>
<feature type="domain" description="Deacetylase sirtuin-type" evidence="8">
    <location>
        <begin position="54"/>
        <end position="331"/>
    </location>
</feature>
<protein>
    <recommendedName>
        <fullName evidence="5">NAD-dependent protein deacetylase</fullName>
        <ecNumber evidence="5">2.3.1.286</ecNumber>
    </recommendedName>
    <alternativeName>
        <fullName evidence="5">Regulatory protein SIR2 homolog</fullName>
    </alternativeName>
</protein>
<feature type="binding site" evidence="5 6">
    <location>
        <position position="183"/>
    </location>
    <ligand>
        <name>Zn(2+)</name>
        <dbReference type="ChEBI" id="CHEBI:29105"/>
    </ligand>
</feature>
<feature type="active site" description="Proton acceptor" evidence="5 6">
    <location>
        <position position="172"/>
    </location>
</feature>
<feature type="compositionally biased region" description="Pro residues" evidence="7">
    <location>
        <begin position="1"/>
        <end position="10"/>
    </location>
</feature>
<feature type="binding site" evidence="5 6">
    <location>
        <position position="234"/>
    </location>
    <ligand>
        <name>Zn(2+)</name>
        <dbReference type="ChEBI" id="CHEBI:29105"/>
    </ligand>
</feature>
<proteinExistence type="inferred from homology"/>
<feature type="binding site" evidence="5">
    <location>
        <begin position="154"/>
        <end position="157"/>
    </location>
    <ligand>
        <name>NAD(+)</name>
        <dbReference type="ChEBI" id="CHEBI:57540"/>
    </ligand>
</feature>
<comment type="similarity">
    <text evidence="5">Belongs to the sirtuin family. Class II subfamily.</text>
</comment>
<evidence type="ECO:0000313" key="9">
    <source>
        <dbReference type="EMBL" id="GED09482.1"/>
    </source>
</evidence>